<dbReference type="OrthoDB" id="440385at2759"/>
<evidence type="ECO:0000256" key="4">
    <source>
        <dbReference type="ARBA" id="ARBA00022989"/>
    </source>
</evidence>
<name>A0A5C3F2B7_9BASI</name>
<evidence type="ECO:0000256" key="7">
    <source>
        <dbReference type="SAM" id="MobiDB-lite"/>
    </source>
</evidence>
<dbReference type="Proteomes" id="UP000323386">
    <property type="component" value="Unassembled WGS sequence"/>
</dbReference>
<feature type="transmembrane region" description="Helical" evidence="6">
    <location>
        <begin position="283"/>
        <end position="302"/>
    </location>
</feature>
<dbReference type="GO" id="GO:0005802">
    <property type="term" value="C:trans-Golgi network"/>
    <property type="evidence" value="ECO:0007669"/>
    <property type="project" value="TreeGrafter"/>
</dbReference>
<dbReference type="InterPro" id="IPR006977">
    <property type="entry name" value="Yip1_dom"/>
</dbReference>
<evidence type="ECO:0000256" key="2">
    <source>
        <dbReference type="ARBA" id="ARBA00010596"/>
    </source>
</evidence>
<dbReference type="InterPro" id="IPR045231">
    <property type="entry name" value="Yip1/4-like"/>
</dbReference>
<feature type="region of interest" description="Disordered" evidence="7">
    <location>
        <begin position="1"/>
        <end position="48"/>
    </location>
</feature>
<feature type="transmembrane region" description="Helical" evidence="6">
    <location>
        <begin position="172"/>
        <end position="190"/>
    </location>
</feature>
<dbReference type="AlphaFoldDB" id="A0A5C3F2B7"/>
<dbReference type="GO" id="GO:0000139">
    <property type="term" value="C:Golgi membrane"/>
    <property type="evidence" value="ECO:0007669"/>
    <property type="project" value="UniProtKB-SubCell"/>
</dbReference>
<reference evidence="9 10" key="1">
    <citation type="submission" date="2018-03" db="EMBL/GenBank/DDBJ databases">
        <authorList>
            <person name="Guldener U."/>
        </authorList>
    </citation>
    <scope>NUCLEOTIDE SEQUENCE [LARGE SCALE GENOMIC DNA]</scope>
    <source>
        <strain evidence="9 10">DAOM196992</strain>
    </source>
</reference>
<feature type="domain" description="Yip1" evidence="8">
    <location>
        <begin position="167"/>
        <end position="299"/>
    </location>
</feature>
<dbReference type="PANTHER" id="PTHR21236:SF2">
    <property type="entry name" value="PROTEIN YIPF"/>
    <property type="match status" value="1"/>
</dbReference>
<sequence>MSAIFDSSTPYGYSQPGGASSSSKPPQSTPSSQTPGGGGGSPLDFYNSGQGSHISSYYSSSAASGGGAAGRNDAYSGGAGGGAAAGRASLEGNMTASAGYAPGSAAHSMMSSQMGFWSAFGTGGFPDEPSLMEELGINIGHIVDKTLTVLNPLHRYSSAHAKDAHLMDDADLAGPLLFCFIFGMTLLLAGKSQFGYIYGVALLGDVSIYLLLNLMAEGGIDAYRVASVLGYCLLPLCFLSAASVVVSLNSFVGYVVSPLFILWCSTSASGIFVSILGLSDQRLLVAYPVCLFYACFALLSVFDVGR</sequence>
<evidence type="ECO:0000259" key="8">
    <source>
        <dbReference type="Pfam" id="PF04893"/>
    </source>
</evidence>
<keyword evidence="3 6" id="KW-0812">Transmembrane</keyword>
<feature type="compositionally biased region" description="Low complexity" evidence="7">
    <location>
        <begin position="10"/>
        <end position="34"/>
    </location>
</feature>
<evidence type="ECO:0000256" key="5">
    <source>
        <dbReference type="ARBA" id="ARBA00023136"/>
    </source>
</evidence>
<proteinExistence type="inferred from homology"/>
<feature type="transmembrane region" description="Helical" evidence="6">
    <location>
        <begin position="196"/>
        <end position="216"/>
    </location>
</feature>
<dbReference type="PANTHER" id="PTHR21236">
    <property type="entry name" value="GOLGI MEMBRANE PROTEIN YIP1"/>
    <property type="match status" value="1"/>
</dbReference>
<dbReference type="Pfam" id="PF04893">
    <property type="entry name" value="Yip1"/>
    <property type="match status" value="1"/>
</dbReference>
<keyword evidence="10" id="KW-1185">Reference proteome</keyword>
<protein>
    <recommendedName>
        <fullName evidence="6">Protein YIP</fullName>
    </recommendedName>
</protein>
<evidence type="ECO:0000313" key="10">
    <source>
        <dbReference type="Proteomes" id="UP000323386"/>
    </source>
</evidence>
<keyword evidence="5 6" id="KW-0472">Membrane</keyword>
<evidence type="ECO:0000256" key="6">
    <source>
        <dbReference type="RuleBase" id="RU361264"/>
    </source>
</evidence>
<accession>A0A5C3F2B7</accession>
<evidence type="ECO:0000256" key="3">
    <source>
        <dbReference type="ARBA" id="ARBA00022692"/>
    </source>
</evidence>
<comment type="similarity">
    <text evidence="2 6">Belongs to the YIP1 family.</text>
</comment>
<dbReference type="GO" id="GO:0006888">
    <property type="term" value="P:endoplasmic reticulum to Golgi vesicle-mediated transport"/>
    <property type="evidence" value="ECO:0007669"/>
    <property type="project" value="InterPro"/>
</dbReference>
<evidence type="ECO:0000313" key="9">
    <source>
        <dbReference type="EMBL" id="SPO38016.1"/>
    </source>
</evidence>
<feature type="transmembrane region" description="Helical" evidence="6">
    <location>
        <begin position="228"/>
        <end position="248"/>
    </location>
</feature>
<dbReference type="GO" id="GO:0048280">
    <property type="term" value="P:vesicle fusion with Golgi apparatus"/>
    <property type="evidence" value="ECO:0007669"/>
    <property type="project" value="TreeGrafter"/>
</dbReference>
<feature type="transmembrane region" description="Helical" evidence="6">
    <location>
        <begin position="254"/>
        <end position="276"/>
    </location>
</feature>
<gene>
    <name evidence="9" type="ORF">PSFLO_03493</name>
</gene>
<organism evidence="9 10">
    <name type="scientific">Pseudozyma flocculosa</name>
    <dbReference type="NCBI Taxonomy" id="84751"/>
    <lineage>
        <taxon>Eukaryota</taxon>
        <taxon>Fungi</taxon>
        <taxon>Dikarya</taxon>
        <taxon>Basidiomycota</taxon>
        <taxon>Ustilaginomycotina</taxon>
        <taxon>Ustilaginomycetes</taxon>
        <taxon>Ustilaginales</taxon>
        <taxon>Ustilaginaceae</taxon>
        <taxon>Pseudozyma</taxon>
    </lineage>
</organism>
<evidence type="ECO:0000256" key="1">
    <source>
        <dbReference type="ARBA" id="ARBA00004141"/>
    </source>
</evidence>
<comment type="subcellular location">
    <subcellularLocation>
        <location evidence="6">Golgi apparatus membrane</location>
        <topology evidence="6">Multi-pass membrane protein</topology>
    </subcellularLocation>
    <subcellularLocation>
        <location evidence="1">Membrane</location>
        <topology evidence="1">Multi-pass membrane protein</topology>
    </subcellularLocation>
</comment>
<keyword evidence="4 6" id="KW-1133">Transmembrane helix</keyword>
<dbReference type="EMBL" id="OOIP01000008">
    <property type="protein sequence ID" value="SPO38016.1"/>
    <property type="molecule type" value="Genomic_DNA"/>
</dbReference>